<gene>
    <name evidence="1" type="ORF">PGLA1383_LOCUS4701</name>
</gene>
<protein>
    <submittedName>
        <fullName evidence="1">Uncharacterized protein</fullName>
    </submittedName>
</protein>
<comment type="caution">
    <text evidence="1">The sequence shown here is derived from an EMBL/GenBank/DDBJ whole genome shotgun (WGS) entry which is preliminary data.</text>
</comment>
<name>A0A813DD20_POLGL</name>
<organism evidence="1 2">
    <name type="scientific">Polarella glacialis</name>
    <name type="common">Dinoflagellate</name>
    <dbReference type="NCBI Taxonomy" id="89957"/>
    <lineage>
        <taxon>Eukaryota</taxon>
        <taxon>Sar</taxon>
        <taxon>Alveolata</taxon>
        <taxon>Dinophyceae</taxon>
        <taxon>Suessiales</taxon>
        <taxon>Suessiaceae</taxon>
        <taxon>Polarella</taxon>
    </lineage>
</organism>
<keyword evidence="2" id="KW-1185">Reference proteome</keyword>
<dbReference type="EMBL" id="CAJNNV010001775">
    <property type="protein sequence ID" value="CAE8585798.1"/>
    <property type="molecule type" value="Genomic_DNA"/>
</dbReference>
<dbReference type="AlphaFoldDB" id="A0A813DD20"/>
<dbReference type="Proteomes" id="UP000654075">
    <property type="component" value="Unassembled WGS sequence"/>
</dbReference>
<proteinExistence type="predicted"/>
<evidence type="ECO:0000313" key="1">
    <source>
        <dbReference type="EMBL" id="CAE8585798.1"/>
    </source>
</evidence>
<feature type="non-terminal residue" evidence="1">
    <location>
        <position position="141"/>
    </location>
</feature>
<evidence type="ECO:0000313" key="2">
    <source>
        <dbReference type="Proteomes" id="UP000654075"/>
    </source>
</evidence>
<accession>A0A813DD20</accession>
<reference evidence="1" key="1">
    <citation type="submission" date="2021-02" db="EMBL/GenBank/DDBJ databases">
        <authorList>
            <person name="Dougan E. K."/>
            <person name="Rhodes N."/>
            <person name="Thang M."/>
            <person name="Chan C."/>
        </authorList>
    </citation>
    <scope>NUCLEOTIDE SEQUENCE</scope>
</reference>
<sequence>MDIAGSGRLAGFTPTSGTGMDILIRAVHFTEYPIPANDPKKKSFDVVAILILDVDGNMTHITENIWGSEQQRLETKQARRNYWFPGGKTTVWRIKAMKKIVVCNFNWISSQCACVIQLDHFHNPKSTIKLKAVLSSSAEDK</sequence>